<gene>
    <name evidence="2" type="ORF">KIM372_15920</name>
</gene>
<organism evidence="2 3">
    <name type="scientific">Bombiscardovia nodaiensis</name>
    <dbReference type="NCBI Taxonomy" id="2932181"/>
    <lineage>
        <taxon>Bacteria</taxon>
        <taxon>Bacillati</taxon>
        <taxon>Actinomycetota</taxon>
        <taxon>Actinomycetes</taxon>
        <taxon>Bifidobacteriales</taxon>
        <taxon>Bifidobacteriaceae</taxon>
        <taxon>Bombiscardovia</taxon>
    </lineage>
</organism>
<evidence type="ECO:0000256" key="1">
    <source>
        <dbReference type="SAM" id="MobiDB-lite"/>
    </source>
</evidence>
<evidence type="ECO:0000313" key="2">
    <source>
        <dbReference type="EMBL" id="BDR53685.1"/>
    </source>
</evidence>
<evidence type="ECO:0000313" key="3">
    <source>
        <dbReference type="Proteomes" id="UP001321766"/>
    </source>
</evidence>
<dbReference type="Proteomes" id="UP001321766">
    <property type="component" value="Chromosome"/>
</dbReference>
<accession>A0ABM8B9Y0</accession>
<dbReference type="EMBL" id="AP026798">
    <property type="protein sequence ID" value="BDR53685.1"/>
    <property type="molecule type" value="Genomic_DNA"/>
</dbReference>
<sequence>MPYQHEPASGRTQESRAGGQAASKRARYSLAEFKSEVDFIMAQAPLGSGPSEQATAYQVYGCEYSWELGQEGQSALVRLHLSVQGRPVLTLECPLSPEIERLQRLERLRSMYYKALWLLGPMANRLVYCPASERWELLRGGRSYDIRQADTSEPEE</sequence>
<reference evidence="2 3" key="1">
    <citation type="journal article" date="2023" name="Microbiol. Spectr.">
        <title>Symbiosis of Carpenter Bees with Uncharacterized Lactic Acid Bacteria Showing NAD Auxotrophy.</title>
        <authorList>
            <person name="Kawasaki S."/>
            <person name="Ozawa K."/>
            <person name="Mori T."/>
            <person name="Yamamoto A."/>
            <person name="Ito M."/>
            <person name="Ohkuma M."/>
            <person name="Sakamoto M."/>
            <person name="Matsutani M."/>
        </authorList>
    </citation>
    <scope>NUCLEOTIDE SEQUENCE [LARGE SCALE GENOMIC DNA]</scope>
    <source>
        <strain evidence="2 3">Kim37-2</strain>
    </source>
</reference>
<keyword evidence="3" id="KW-1185">Reference proteome</keyword>
<protein>
    <submittedName>
        <fullName evidence="2">Uncharacterized protein</fullName>
    </submittedName>
</protein>
<name>A0ABM8B9Y0_9BIFI</name>
<proteinExistence type="predicted"/>
<feature type="region of interest" description="Disordered" evidence="1">
    <location>
        <begin position="1"/>
        <end position="21"/>
    </location>
</feature>